<dbReference type="SUPFAM" id="SSF54534">
    <property type="entry name" value="FKBP-like"/>
    <property type="match status" value="1"/>
</dbReference>
<evidence type="ECO:0000256" key="5">
    <source>
        <dbReference type="ARBA" id="ARBA00023125"/>
    </source>
</evidence>
<dbReference type="InterPro" id="IPR028624">
    <property type="entry name" value="Tscrpt_elong_fac_GreA/B"/>
</dbReference>
<dbReference type="GO" id="GO:0003746">
    <property type="term" value="F:translation elongation factor activity"/>
    <property type="evidence" value="ECO:0007669"/>
    <property type="project" value="UniProtKB-KW"/>
</dbReference>
<organism evidence="12 13">
    <name type="scientific">Blautia argi</name>
    <dbReference type="NCBI Taxonomy" id="1912897"/>
    <lineage>
        <taxon>Bacteria</taxon>
        <taxon>Bacillati</taxon>
        <taxon>Bacillota</taxon>
        <taxon>Clostridia</taxon>
        <taxon>Lachnospirales</taxon>
        <taxon>Lachnospiraceae</taxon>
        <taxon>Blautia</taxon>
    </lineage>
</organism>
<dbReference type="InterPro" id="IPR023459">
    <property type="entry name" value="Tscrpt_elong_fac_GreA/B_fam"/>
</dbReference>
<dbReference type="EMBL" id="CP030280">
    <property type="protein sequence ID" value="AWY97296.1"/>
    <property type="molecule type" value="Genomic_DNA"/>
</dbReference>
<keyword evidence="5 9" id="KW-0238">DNA-binding</keyword>
<dbReference type="PROSITE" id="PS00830">
    <property type="entry name" value="GREAB_2"/>
    <property type="match status" value="1"/>
</dbReference>
<evidence type="ECO:0000256" key="8">
    <source>
        <dbReference type="ARBA" id="ARBA00030776"/>
    </source>
</evidence>
<dbReference type="GO" id="GO:0070063">
    <property type="term" value="F:RNA polymerase binding"/>
    <property type="evidence" value="ECO:0007669"/>
    <property type="project" value="InterPro"/>
</dbReference>
<evidence type="ECO:0000259" key="11">
    <source>
        <dbReference type="Pfam" id="PF03449"/>
    </source>
</evidence>
<keyword evidence="4" id="KW-0175">Coiled coil</keyword>
<evidence type="ECO:0000256" key="4">
    <source>
        <dbReference type="ARBA" id="ARBA00023054"/>
    </source>
</evidence>
<reference evidence="13" key="1">
    <citation type="submission" date="2018-06" db="EMBL/GenBank/DDBJ databases">
        <title>Description of Blautia argi sp. nov., a new anaerobic isolated from dog feces.</title>
        <authorList>
            <person name="Chang Y.-H."/>
            <person name="Paek J."/>
            <person name="Shin Y."/>
        </authorList>
    </citation>
    <scope>NUCLEOTIDE SEQUENCE [LARGE SCALE GENOMIC DNA]</scope>
    <source>
        <strain evidence="13">KCTC 15426</strain>
    </source>
</reference>
<evidence type="ECO:0000313" key="12">
    <source>
        <dbReference type="EMBL" id="AWY97296.1"/>
    </source>
</evidence>
<keyword evidence="13" id="KW-1185">Reference proteome</keyword>
<dbReference type="InterPro" id="IPR022691">
    <property type="entry name" value="Tscrpt_elong_fac_GreA/B_N"/>
</dbReference>
<dbReference type="RefSeq" id="WP_111918305.1">
    <property type="nucleotide sequence ID" value="NZ_CAUWHR010000018.1"/>
</dbReference>
<keyword evidence="6 9" id="KW-0804">Transcription</keyword>
<evidence type="ECO:0000256" key="2">
    <source>
        <dbReference type="ARBA" id="ARBA00013729"/>
    </source>
</evidence>
<dbReference type="AlphaFoldDB" id="A0A2Z4U8F8"/>
<evidence type="ECO:0000256" key="6">
    <source>
        <dbReference type="ARBA" id="ARBA00023163"/>
    </source>
</evidence>
<keyword evidence="12" id="KW-0648">Protein biosynthesis</keyword>
<name>A0A2Z4U8F8_9FIRM</name>
<dbReference type="InterPro" id="IPR036805">
    <property type="entry name" value="Tscrpt_elong_fac_GreA/B_N_sf"/>
</dbReference>
<dbReference type="GO" id="GO:0006354">
    <property type="term" value="P:DNA-templated transcription elongation"/>
    <property type="evidence" value="ECO:0007669"/>
    <property type="project" value="TreeGrafter"/>
</dbReference>
<evidence type="ECO:0000256" key="3">
    <source>
        <dbReference type="ARBA" id="ARBA00023015"/>
    </source>
</evidence>
<feature type="domain" description="Transcription elongation factor GreA/GreB N-terminal" evidence="11">
    <location>
        <begin position="5"/>
        <end position="73"/>
    </location>
</feature>
<dbReference type="Gene3D" id="3.10.50.30">
    <property type="entry name" value="Transcription elongation factor, GreA/GreB, C-terminal domain"/>
    <property type="match status" value="1"/>
</dbReference>
<dbReference type="PANTHER" id="PTHR30437">
    <property type="entry name" value="TRANSCRIPTION ELONGATION FACTOR GREA"/>
    <property type="match status" value="1"/>
</dbReference>
<dbReference type="FunFam" id="1.10.287.180:FF:000001">
    <property type="entry name" value="Transcription elongation factor GreA"/>
    <property type="match status" value="1"/>
</dbReference>
<dbReference type="Proteomes" id="UP000250003">
    <property type="component" value="Chromosome"/>
</dbReference>
<evidence type="ECO:0000256" key="1">
    <source>
        <dbReference type="ARBA" id="ARBA00008213"/>
    </source>
</evidence>
<dbReference type="InterPro" id="IPR018151">
    <property type="entry name" value="TF_GreA/GreB_CS"/>
</dbReference>
<dbReference type="HAMAP" id="MF_00105">
    <property type="entry name" value="GreA_GreB"/>
    <property type="match status" value="1"/>
</dbReference>
<sequence>MGERLTRSDVEKIEKEIEYRKLTVRKEAIEAVKEARAQGDLSENFEYYAAKKDKNKNESRIRYLERMLKQATIVSEDSKADEAGMNNVVEVYFEEEDETETYKLVTSIRGNSLENKISIESPLGKAILGHKEGDRVWVKISDSAGYYVVIRHIRKTTDDAEDAIKSF</sequence>
<dbReference type="GO" id="GO:0032784">
    <property type="term" value="P:regulation of DNA-templated transcription elongation"/>
    <property type="evidence" value="ECO:0007669"/>
    <property type="project" value="UniProtKB-UniRule"/>
</dbReference>
<dbReference type="Pfam" id="PF03449">
    <property type="entry name" value="GreA_GreB_N"/>
    <property type="match status" value="1"/>
</dbReference>
<dbReference type="Pfam" id="PF01272">
    <property type="entry name" value="GreA_GreB"/>
    <property type="match status" value="1"/>
</dbReference>
<dbReference type="PANTHER" id="PTHR30437:SF4">
    <property type="entry name" value="TRANSCRIPTION ELONGATION FACTOR GREA"/>
    <property type="match status" value="1"/>
</dbReference>
<comment type="function">
    <text evidence="7 9">Necessary for efficient RNA polymerase transcription elongation past template-encoded arresting sites. The arresting sites in DNA have the property of trapping a certain fraction of elongating RNA polymerases that pass through, resulting in locked ternary complexes. Cleavage of the nascent transcript by cleavage factors such as GreA or GreB allows the resumption of elongation from the new 3'terminus. GreA releases sequences of 2 to 3 nucleotides.</text>
</comment>
<protein>
    <recommendedName>
        <fullName evidence="2 9">Transcription elongation factor GreA</fullName>
    </recommendedName>
    <alternativeName>
        <fullName evidence="8 9">Transcript cleavage factor GreA</fullName>
    </alternativeName>
</protein>
<dbReference type="OrthoDB" id="9808774at2"/>
<dbReference type="PIRSF" id="PIRSF006092">
    <property type="entry name" value="GreA_GreB"/>
    <property type="match status" value="1"/>
</dbReference>
<evidence type="ECO:0000313" key="13">
    <source>
        <dbReference type="Proteomes" id="UP000250003"/>
    </source>
</evidence>
<dbReference type="Gene3D" id="1.10.287.180">
    <property type="entry name" value="Transcription elongation factor, GreA/GreB, N-terminal domain"/>
    <property type="match status" value="1"/>
</dbReference>
<evidence type="ECO:0000259" key="10">
    <source>
        <dbReference type="Pfam" id="PF01272"/>
    </source>
</evidence>
<accession>A0A2Z4U8F8</accession>
<comment type="similarity">
    <text evidence="1 9">Belongs to the GreA/GreB family.</text>
</comment>
<gene>
    <name evidence="9" type="primary">greA</name>
    <name evidence="12" type="ORF">DQQ01_03020</name>
</gene>
<dbReference type="InterPro" id="IPR036953">
    <property type="entry name" value="GreA/GreB_C_sf"/>
</dbReference>
<keyword evidence="12" id="KW-0251">Elongation factor</keyword>
<dbReference type="KEGG" id="blau:DQQ01_03020"/>
<evidence type="ECO:0000256" key="9">
    <source>
        <dbReference type="HAMAP-Rule" id="MF_00105"/>
    </source>
</evidence>
<feature type="domain" description="Transcription elongation factor GreA/GreB C-terminal" evidence="10">
    <location>
        <begin position="80"/>
        <end position="143"/>
    </location>
</feature>
<dbReference type="InterPro" id="IPR001437">
    <property type="entry name" value="Tscrpt_elong_fac_GreA/B_C"/>
</dbReference>
<proteinExistence type="inferred from homology"/>
<dbReference type="GO" id="GO:0003677">
    <property type="term" value="F:DNA binding"/>
    <property type="evidence" value="ECO:0007669"/>
    <property type="project" value="UniProtKB-UniRule"/>
</dbReference>
<dbReference type="SUPFAM" id="SSF46557">
    <property type="entry name" value="GreA transcript cleavage protein, N-terminal domain"/>
    <property type="match status" value="1"/>
</dbReference>
<evidence type="ECO:0000256" key="7">
    <source>
        <dbReference type="ARBA" id="ARBA00024916"/>
    </source>
</evidence>
<keyword evidence="3 9" id="KW-0805">Transcription regulation</keyword>